<dbReference type="AlphaFoldDB" id="A0A8J6TLH1"/>
<dbReference type="Pfam" id="PF04290">
    <property type="entry name" value="DctQ"/>
    <property type="match status" value="1"/>
</dbReference>
<proteinExistence type="inferred from homology"/>
<dbReference type="InterPro" id="IPR007387">
    <property type="entry name" value="TRAP_DctQ"/>
</dbReference>
<feature type="transmembrane region" description="Helical" evidence="9">
    <location>
        <begin position="25"/>
        <end position="43"/>
    </location>
</feature>
<protein>
    <submittedName>
        <fullName evidence="11">TRAP transporter small permease</fullName>
    </submittedName>
</protein>
<evidence type="ECO:0000256" key="9">
    <source>
        <dbReference type="SAM" id="Phobius"/>
    </source>
</evidence>
<dbReference type="GO" id="GO:0022857">
    <property type="term" value="F:transmembrane transporter activity"/>
    <property type="evidence" value="ECO:0007669"/>
    <property type="project" value="TreeGrafter"/>
</dbReference>
<comment type="similarity">
    <text evidence="8">Belongs to the TRAP transporter small permease family.</text>
</comment>
<evidence type="ECO:0000256" key="2">
    <source>
        <dbReference type="ARBA" id="ARBA00022448"/>
    </source>
</evidence>
<keyword evidence="2" id="KW-0813">Transport</keyword>
<dbReference type="InterPro" id="IPR055348">
    <property type="entry name" value="DctQ"/>
</dbReference>
<keyword evidence="5 9" id="KW-0812">Transmembrane</keyword>
<evidence type="ECO:0000256" key="4">
    <source>
        <dbReference type="ARBA" id="ARBA00022519"/>
    </source>
</evidence>
<dbReference type="PANTHER" id="PTHR35011">
    <property type="entry name" value="2,3-DIKETO-L-GULONATE TRAP TRANSPORTER SMALL PERMEASE PROTEIN YIAM"/>
    <property type="match status" value="1"/>
</dbReference>
<evidence type="ECO:0000259" key="10">
    <source>
        <dbReference type="Pfam" id="PF04290"/>
    </source>
</evidence>
<evidence type="ECO:0000313" key="11">
    <source>
        <dbReference type="EMBL" id="MBC8431421.1"/>
    </source>
</evidence>
<comment type="caution">
    <text evidence="11">The sequence shown here is derived from an EMBL/GenBank/DDBJ whole genome shotgun (WGS) entry which is preliminary data.</text>
</comment>
<evidence type="ECO:0000313" key="12">
    <source>
        <dbReference type="Proteomes" id="UP000605201"/>
    </source>
</evidence>
<keyword evidence="4" id="KW-0997">Cell inner membrane</keyword>
<dbReference type="GO" id="GO:0005886">
    <property type="term" value="C:plasma membrane"/>
    <property type="evidence" value="ECO:0007669"/>
    <property type="project" value="UniProtKB-SubCell"/>
</dbReference>
<evidence type="ECO:0000256" key="1">
    <source>
        <dbReference type="ARBA" id="ARBA00004429"/>
    </source>
</evidence>
<reference evidence="11 12" key="1">
    <citation type="submission" date="2020-08" db="EMBL/GenBank/DDBJ databases">
        <title>Bridging the membrane lipid divide: bacteria of the FCB group superphylum have the potential to synthesize archaeal ether lipids.</title>
        <authorList>
            <person name="Villanueva L."/>
            <person name="Von Meijenfeldt F.A.B."/>
            <person name="Westbye A.B."/>
            <person name="Yadav S."/>
            <person name="Hopmans E.C."/>
            <person name="Dutilh B.E."/>
            <person name="Sinninghe Damste J.S."/>
        </authorList>
    </citation>
    <scope>NUCLEOTIDE SEQUENCE [LARGE SCALE GENOMIC DNA]</scope>
    <source>
        <strain evidence="11">NIOZ-UU17</strain>
    </source>
</reference>
<feature type="transmembrane region" description="Helical" evidence="9">
    <location>
        <begin position="105"/>
        <end position="126"/>
    </location>
</feature>
<keyword evidence="6 9" id="KW-1133">Transmembrane helix</keyword>
<evidence type="ECO:0000256" key="6">
    <source>
        <dbReference type="ARBA" id="ARBA00022989"/>
    </source>
</evidence>
<dbReference type="PANTHER" id="PTHR35011:SF2">
    <property type="entry name" value="2,3-DIKETO-L-GULONATE TRAP TRANSPORTER SMALL PERMEASE PROTEIN YIAM"/>
    <property type="match status" value="1"/>
</dbReference>
<sequence>MSAIVAAQVFSRYALNHSLFWSEELARYLLVWLTFLGSSVAYYRNVHPGIDIIYGRLPAPVQKTAAIIVHLVSMLLFGVMILYGIKFAYFVRAQISPALYLPKWIIFSVIPVSGLILTLHSFTMLFGELKGCSRDS</sequence>
<comment type="subcellular location">
    <subcellularLocation>
        <location evidence="1">Cell inner membrane</location>
        <topology evidence="1">Multi-pass membrane protein</topology>
    </subcellularLocation>
</comment>
<keyword evidence="3" id="KW-1003">Cell membrane</keyword>
<organism evidence="11 12">
    <name type="scientific">Candidatus Desulfatibia vada</name>
    <dbReference type="NCBI Taxonomy" id="2841696"/>
    <lineage>
        <taxon>Bacteria</taxon>
        <taxon>Pseudomonadati</taxon>
        <taxon>Thermodesulfobacteriota</taxon>
        <taxon>Desulfobacteria</taxon>
        <taxon>Desulfobacterales</taxon>
        <taxon>Desulfobacterales incertae sedis</taxon>
        <taxon>Candidatus Desulfatibia</taxon>
    </lineage>
</organism>
<evidence type="ECO:0000256" key="7">
    <source>
        <dbReference type="ARBA" id="ARBA00023136"/>
    </source>
</evidence>
<gene>
    <name evidence="11" type="ORF">H8D96_05835</name>
</gene>
<evidence type="ECO:0000256" key="8">
    <source>
        <dbReference type="ARBA" id="ARBA00038436"/>
    </source>
</evidence>
<dbReference type="GO" id="GO:0015740">
    <property type="term" value="P:C4-dicarboxylate transport"/>
    <property type="evidence" value="ECO:0007669"/>
    <property type="project" value="TreeGrafter"/>
</dbReference>
<name>A0A8J6TLH1_9BACT</name>
<accession>A0A8J6TLH1</accession>
<dbReference type="EMBL" id="JACNIG010000142">
    <property type="protein sequence ID" value="MBC8431421.1"/>
    <property type="molecule type" value="Genomic_DNA"/>
</dbReference>
<keyword evidence="7 9" id="KW-0472">Membrane</keyword>
<evidence type="ECO:0000256" key="3">
    <source>
        <dbReference type="ARBA" id="ARBA00022475"/>
    </source>
</evidence>
<dbReference type="Proteomes" id="UP000605201">
    <property type="component" value="Unassembled WGS sequence"/>
</dbReference>
<evidence type="ECO:0000256" key="5">
    <source>
        <dbReference type="ARBA" id="ARBA00022692"/>
    </source>
</evidence>
<feature type="transmembrane region" description="Helical" evidence="9">
    <location>
        <begin position="64"/>
        <end position="85"/>
    </location>
</feature>
<feature type="domain" description="Tripartite ATP-independent periplasmic transporters DctQ component" evidence="10">
    <location>
        <begin position="1"/>
        <end position="129"/>
    </location>
</feature>